<name>A0ABQ0AXU0_9FIRM</name>
<evidence type="ECO:0000313" key="7">
    <source>
        <dbReference type="EMBL" id="GAA6268839.1"/>
    </source>
</evidence>
<dbReference type="Proteomes" id="UP001600894">
    <property type="component" value="Unassembled WGS sequence"/>
</dbReference>
<evidence type="ECO:0000256" key="3">
    <source>
        <dbReference type="ARBA" id="ARBA00022723"/>
    </source>
</evidence>
<accession>A0ABQ0AXU0</accession>
<dbReference type="SFLD" id="SFLDG01095">
    <property type="entry name" value="Uncharacterised_Radical_SAM_Su"/>
    <property type="match status" value="1"/>
</dbReference>
<reference evidence="7 8" key="1">
    <citation type="submission" date="2024-04" db="EMBL/GenBank/DDBJ databases">
        <title>Defined microbial consortia suppress multidrug-resistant proinflammatory Enterobacteriaceae via ecological control.</title>
        <authorList>
            <person name="Furuichi M."/>
            <person name="Kawaguchi T."/>
            <person name="Pust M."/>
            <person name="Yasuma K."/>
            <person name="Plichta D."/>
            <person name="Hasegawa N."/>
            <person name="Ohya T."/>
            <person name="Bhattarai S."/>
            <person name="Sasajima S."/>
            <person name="Aoto Y."/>
            <person name="Tuganbaev T."/>
            <person name="Yaginuma M."/>
            <person name="Ueda M."/>
            <person name="Okahashi N."/>
            <person name="Amafuji K."/>
            <person name="Kiridooshi Y."/>
            <person name="Sugita K."/>
            <person name="Strazar M."/>
            <person name="Skelly A."/>
            <person name="Suda W."/>
            <person name="Hattori M."/>
            <person name="Nakamoto N."/>
            <person name="Caballero S."/>
            <person name="Norman J."/>
            <person name="Olle B."/>
            <person name="Tanoue T."/>
            <person name="Arita M."/>
            <person name="Bucci V."/>
            <person name="Atarashi K."/>
            <person name="Xavier R."/>
            <person name="Honda K."/>
        </authorList>
    </citation>
    <scope>NUCLEOTIDE SEQUENCE [LARGE SCALE GENOMIC DNA]</scope>
    <source>
        <strain evidence="8">f13</strain>
    </source>
</reference>
<comment type="cofactor">
    <cofactor evidence="1">
        <name>[4Fe-4S] cluster</name>
        <dbReference type="ChEBI" id="CHEBI:49883"/>
    </cofactor>
</comment>
<dbReference type="SFLD" id="SFLDS00029">
    <property type="entry name" value="Radical_SAM"/>
    <property type="match status" value="1"/>
</dbReference>
<dbReference type="PROSITE" id="PS51918">
    <property type="entry name" value="RADICAL_SAM"/>
    <property type="match status" value="1"/>
</dbReference>
<keyword evidence="5" id="KW-0411">Iron-sulfur</keyword>
<evidence type="ECO:0000256" key="2">
    <source>
        <dbReference type="ARBA" id="ARBA00022691"/>
    </source>
</evidence>
<evidence type="ECO:0000256" key="4">
    <source>
        <dbReference type="ARBA" id="ARBA00023004"/>
    </source>
</evidence>
<dbReference type="InterPro" id="IPR013785">
    <property type="entry name" value="Aldolase_TIM"/>
</dbReference>
<proteinExistence type="predicted"/>
<keyword evidence="4" id="KW-0408">Iron</keyword>
<comment type="caution">
    <text evidence="7">The sequence shown here is derived from an EMBL/GenBank/DDBJ whole genome shotgun (WGS) entry which is preliminary data.</text>
</comment>
<evidence type="ECO:0000256" key="1">
    <source>
        <dbReference type="ARBA" id="ARBA00001966"/>
    </source>
</evidence>
<sequence>MHYTEPIMRPPCEGYSILIEATAGCSHNKCTFCSAYKETCFRIAPMEQIRQDIVEAGRFATFMQTPRYLDATTNYVLSSAGTKHNERVFLLSGDAFAMSFKDLKQIALWIHEYIPSTKVITAFTTVNDIRRKTLEELKELAALGYNDLYVGTETGSPDILAWIKKGHTLQDALEQLHRLENTSIRYSVQYITGLAGSGNGVKNAVESAEFFNQIHPYMIGSSSLTIFPDTELGNAFAHGTFTEASELERIEEMRVLINHIKINTFFSSQHISSMIPVVGLLPNDKERLLSNLDRVIAELKSMKMLPKYERNIV</sequence>
<dbReference type="SMART" id="SM00729">
    <property type="entry name" value="Elp3"/>
    <property type="match status" value="1"/>
</dbReference>
<dbReference type="EMBL" id="BAABXL010000001">
    <property type="protein sequence ID" value="GAA6268839.1"/>
    <property type="molecule type" value="Genomic_DNA"/>
</dbReference>
<keyword evidence="2" id="KW-0949">S-adenosyl-L-methionine</keyword>
<dbReference type="Pfam" id="PF04055">
    <property type="entry name" value="Radical_SAM"/>
    <property type="match status" value="1"/>
</dbReference>
<protein>
    <submittedName>
        <fullName evidence="7">Radical SAM protein</fullName>
    </submittedName>
</protein>
<dbReference type="InterPro" id="IPR006638">
    <property type="entry name" value="Elp3/MiaA/NifB-like_rSAM"/>
</dbReference>
<dbReference type="InterPro" id="IPR058240">
    <property type="entry name" value="rSAM_sf"/>
</dbReference>
<dbReference type="InterPro" id="IPR007197">
    <property type="entry name" value="rSAM"/>
</dbReference>
<dbReference type="PANTHER" id="PTHR43409:SF4">
    <property type="entry name" value="RADICAL SAM SUPERFAMILY PROTEIN"/>
    <property type="match status" value="1"/>
</dbReference>
<keyword evidence="8" id="KW-1185">Reference proteome</keyword>
<evidence type="ECO:0000259" key="6">
    <source>
        <dbReference type="PROSITE" id="PS51918"/>
    </source>
</evidence>
<keyword evidence="3" id="KW-0479">Metal-binding</keyword>
<dbReference type="InterPro" id="IPR051198">
    <property type="entry name" value="BchE-like"/>
</dbReference>
<evidence type="ECO:0000313" key="8">
    <source>
        <dbReference type="Proteomes" id="UP001600894"/>
    </source>
</evidence>
<dbReference type="PANTHER" id="PTHR43409">
    <property type="entry name" value="ANAEROBIC MAGNESIUM-PROTOPORPHYRIN IX MONOMETHYL ESTER CYCLASE-RELATED"/>
    <property type="match status" value="1"/>
</dbReference>
<feature type="domain" description="Radical SAM core" evidence="6">
    <location>
        <begin position="11"/>
        <end position="263"/>
    </location>
</feature>
<dbReference type="SFLD" id="SFLDG01082">
    <property type="entry name" value="B12-binding_domain_containing"/>
    <property type="match status" value="1"/>
</dbReference>
<evidence type="ECO:0000256" key="5">
    <source>
        <dbReference type="ARBA" id="ARBA00023014"/>
    </source>
</evidence>
<dbReference type="RefSeq" id="WP_390469799.1">
    <property type="nucleotide sequence ID" value="NZ_BAABXL010000001.1"/>
</dbReference>
<dbReference type="SUPFAM" id="SSF102114">
    <property type="entry name" value="Radical SAM enzymes"/>
    <property type="match status" value="1"/>
</dbReference>
<organism evidence="7 8">
    <name type="scientific">Enterocloster alcoholdehydrogenati</name>
    <dbReference type="NCBI Taxonomy" id="2547410"/>
    <lineage>
        <taxon>Bacteria</taxon>
        <taxon>Bacillati</taxon>
        <taxon>Bacillota</taxon>
        <taxon>Clostridia</taxon>
        <taxon>Lachnospirales</taxon>
        <taxon>Lachnospiraceae</taxon>
        <taxon>Enterocloster</taxon>
    </lineage>
</organism>
<gene>
    <name evidence="7" type="ORF">F130042H8_18990</name>
</gene>
<dbReference type="Gene3D" id="3.20.20.70">
    <property type="entry name" value="Aldolase class I"/>
    <property type="match status" value="1"/>
</dbReference>